<comment type="caution">
    <text evidence="1">The sequence shown here is derived from an EMBL/GenBank/DDBJ whole genome shotgun (WGS) entry which is preliminary data.</text>
</comment>
<dbReference type="Proteomes" id="UP000663823">
    <property type="component" value="Unassembled WGS sequence"/>
</dbReference>
<accession>A0A819AXD0</accession>
<reference evidence="1" key="1">
    <citation type="submission" date="2021-02" db="EMBL/GenBank/DDBJ databases">
        <authorList>
            <person name="Nowell W R."/>
        </authorList>
    </citation>
    <scope>NUCLEOTIDE SEQUENCE</scope>
</reference>
<dbReference type="AlphaFoldDB" id="A0A819AXD0"/>
<proteinExistence type="predicted"/>
<sequence>MSLNRVQQRTICFINVDGTTGRKYIKKLIVLVGKIKICKGGLGSSLIEEKEQSEESSMYVLLNTTNYDYSQVKVKMDITVVHRQRLF</sequence>
<evidence type="ECO:0000313" key="2">
    <source>
        <dbReference type="Proteomes" id="UP000663823"/>
    </source>
</evidence>
<gene>
    <name evidence="1" type="ORF">OTI717_LOCUS17332</name>
</gene>
<dbReference type="EMBL" id="CAJOAX010002274">
    <property type="protein sequence ID" value="CAF3783875.1"/>
    <property type="molecule type" value="Genomic_DNA"/>
</dbReference>
<protein>
    <submittedName>
        <fullName evidence="1">Uncharacterized protein</fullName>
    </submittedName>
</protein>
<organism evidence="1 2">
    <name type="scientific">Rotaria sordida</name>
    <dbReference type="NCBI Taxonomy" id="392033"/>
    <lineage>
        <taxon>Eukaryota</taxon>
        <taxon>Metazoa</taxon>
        <taxon>Spiralia</taxon>
        <taxon>Gnathifera</taxon>
        <taxon>Rotifera</taxon>
        <taxon>Eurotatoria</taxon>
        <taxon>Bdelloidea</taxon>
        <taxon>Philodinida</taxon>
        <taxon>Philodinidae</taxon>
        <taxon>Rotaria</taxon>
    </lineage>
</organism>
<name>A0A819AXD0_9BILA</name>
<evidence type="ECO:0000313" key="1">
    <source>
        <dbReference type="EMBL" id="CAF3783875.1"/>
    </source>
</evidence>